<proteinExistence type="predicted"/>
<dbReference type="Pfam" id="PF00069">
    <property type="entry name" value="Pkinase"/>
    <property type="match status" value="1"/>
</dbReference>
<dbReference type="InterPro" id="IPR000719">
    <property type="entry name" value="Prot_kinase_dom"/>
</dbReference>
<evidence type="ECO:0000256" key="2">
    <source>
        <dbReference type="ARBA" id="ARBA00022741"/>
    </source>
</evidence>
<dbReference type="SUPFAM" id="SSF56112">
    <property type="entry name" value="Protein kinase-like (PK-like)"/>
    <property type="match status" value="1"/>
</dbReference>
<dbReference type="PANTHER" id="PTHR43289:SF34">
    <property type="entry name" value="SERINE_THREONINE-PROTEIN KINASE YBDM-RELATED"/>
    <property type="match status" value="1"/>
</dbReference>
<dbReference type="PANTHER" id="PTHR43289">
    <property type="entry name" value="MITOGEN-ACTIVATED PROTEIN KINASE KINASE KINASE 20-RELATED"/>
    <property type="match status" value="1"/>
</dbReference>
<comment type="caution">
    <text evidence="6">The sequence shown here is derived from an EMBL/GenBank/DDBJ whole genome shotgun (WGS) entry which is preliminary data.</text>
</comment>
<evidence type="ECO:0000313" key="7">
    <source>
        <dbReference type="Proteomes" id="UP000640274"/>
    </source>
</evidence>
<reference evidence="6" key="1">
    <citation type="submission" date="2020-12" db="EMBL/GenBank/DDBJ databases">
        <authorList>
            <person name="Huq M.A."/>
        </authorList>
    </citation>
    <scope>NUCLEOTIDE SEQUENCE</scope>
    <source>
        <strain evidence="6">MAHUQ-46</strain>
    </source>
</reference>
<organism evidence="6 7">
    <name type="scientific">Paenibacillus roseus</name>
    <dbReference type="NCBI Taxonomy" id="2798579"/>
    <lineage>
        <taxon>Bacteria</taxon>
        <taxon>Bacillati</taxon>
        <taxon>Bacillota</taxon>
        <taxon>Bacilli</taxon>
        <taxon>Bacillales</taxon>
        <taxon>Paenibacillaceae</taxon>
        <taxon>Paenibacillus</taxon>
    </lineage>
</organism>
<dbReference type="PROSITE" id="PS50011">
    <property type="entry name" value="PROTEIN_KINASE_DOM"/>
    <property type="match status" value="1"/>
</dbReference>
<dbReference type="GO" id="GO:0005524">
    <property type="term" value="F:ATP binding"/>
    <property type="evidence" value="ECO:0007669"/>
    <property type="project" value="UniProtKB-KW"/>
</dbReference>
<keyword evidence="1" id="KW-0808">Transferase</keyword>
<dbReference type="PROSITE" id="PS00108">
    <property type="entry name" value="PROTEIN_KINASE_ST"/>
    <property type="match status" value="1"/>
</dbReference>
<evidence type="ECO:0000256" key="1">
    <source>
        <dbReference type="ARBA" id="ARBA00022679"/>
    </source>
</evidence>
<name>A0A934J2N6_9BACL</name>
<dbReference type="Gene3D" id="1.10.510.10">
    <property type="entry name" value="Transferase(Phosphotransferase) domain 1"/>
    <property type="match status" value="1"/>
</dbReference>
<dbReference type="InterPro" id="IPR027417">
    <property type="entry name" value="P-loop_NTPase"/>
</dbReference>
<dbReference type="InterPro" id="IPR011009">
    <property type="entry name" value="Kinase-like_dom_sf"/>
</dbReference>
<evidence type="ECO:0000259" key="5">
    <source>
        <dbReference type="PROSITE" id="PS50011"/>
    </source>
</evidence>
<dbReference type="GO" id="GO:0004674">
    <property type="term" value="F:protein serine/threonine kinase activity"/>
    <property type="evidence" value="ECO:0007669"/>
    <property type="project" value="UniProtKB-KW"/>
</dbReference>
<accession>A0A934J2N6</accession>
<keyword evidence="2" id="KW-0547">Nucleotide-binding</keyword>
<evidence type="ECO:0000256" key="4">
    <source>
        <dbReference type="ARBA" id="ARBA00022840"/>
    </source>
</evidence>
<dbReference type="CDD" id="cd14014">
    <property type="entry name" value="STKc_PknB_like"/>
    <property type="match status" value="1"/>
</dbReference>
<dbReference type="SMART" id="SM00220">
    <property type="entry name" value="S_TKc"/>
    <property type="match status" value="1"/>
</dbReference>
<dbReference type="SUPFAM" id="SSF52540">
    <property type="entry name" value="P-loop containing nucleoside triphosphate hydrolases"/>
    <property type="match status" value="1"/>
</dbReference>
<dbReference type="InterPro" id="IPR008271">
    <property type="entry name" value="Ser/Thr_kinase_AS"/>
</dbReference>
<dbReference type="AlphaFoldDB" id="A0A934J2N6"/>
<protein>
    <submittedName>
        <fullName evidence="6">Serine/threonine protein kinase</fullName>
    </submittedName>
</protein>
<evidence type="ECO:0000256" key="3">
    <source>
        <dbReference type="ARBA" id="ARBA00022777"/>
    </source>
</evidence>
<evidence type="ECO:0000313" key="6">
    <source>
        <dbReference type="EMBL" id="MBJ6363662.1"/>
    </source>
</evidence>
<keyword evidence="4" id="KW-0067">ATP-binding</keyword>
<dbReference type="Proteomes" id="UP000640274">
    <property type="component" value="Unassembled WGS sequence"/>
</dbReference>
<keyword evidence="7" id="KW-1185">Reference proteome</keyword>
<sequence length="516" mass="57979">MHTQWEQGMIVNERYKIAGIAGQGGMGTVYMAEDLRLPGKRWALKRMAKPQGASGHLREARLLMKLYHPCLPGVADYFEWDEGREAVLVTEYLEGCTLREYCSQRGLPLPMPELLPIAIQLAGVLDYLHRQTPPVIHRDLKPSNIMIEAGGTIKLIDFGIARSFRWGASEDTQWLGTPGFAAPEQSGGAQTDARTDIFGLGALIYYLMFGHIYSQGASNPQTTTASRQFPDLSTLLTRMLSPDPEHRPSSAAEVSESLVTFQHSYMRIVGASSASDITRPRGKRVVVASLGQGSGATFITLTLAKLLLARCTSCVAVEHPLHKPEWRALLAFSGRPQRSRLGLQAEPLGYELWKEDRTRWYTLAYSGRDVRDSSSRLERLLDYQTEEAEVTLIDISGHWRSPECAALLDEADYVLFVADPWVSKWGVNSIDGYSKIAEGRSRRGLLTSWLANKDMEFPQRRQWMGLLPTSPVACVPQLAFAAWTQCLWEGRWATDYPRWKRELQLLLHPVIDQFIQ</sequence>
<gene>
    <name evidence="6" type="ORF">JFN88_20845</name>
</gene>
<keyword evidence="3 6" id="KW-0418">Kinase</keyword>
<dbReference type="Gene3D" id="3.30.200.20">
    <property type="entry name" value="Phosphorylase Kinase, domain 1"/>
    <property type="match status" value="1"/>
</dbReference>
<keyword evidence="6" id="KW-0723">Serine/threonine-protein kinase</keyword>
<dbReference type="EMBL" id="JAELUP010000103">
    <property type="protein sequence ID" value="MBJ6363662.1"/>
    <property type="molecule type" value="Genomic_DNA"/>
</dbReference>
<dbReference type="RefSeq" id="WP_199021189.1">
    <property type="nucleotide sequence ID" value="NZ_JAELUP010000103.1"/>
</dbReference>
<feature type="domain" description="Protein kinase" evidence="5">
    <location>
        <begin position="15"/>
        <end position="266"/>
    </location>
</feature>